<organism evidence="2">
    <name type="scientific">Hemiselmis tepida</name>
    <dbReference type="NCBI Taxonomy" id="464990"/>
    <lineage>
        <taxon>Eukaryota</taxon>
        <taxon>Cryptophyceae</taxon>
        <taxon>Cryptomonadales</taxon>
        <taxon>Hemiselmidaceae</taxon>
        <taxon>Hemiselmis</taxon>
    </lineage>
</organism>
<proteinExistence type="predicted"/>
<dbReference type="Gene3D" id="1.25.40.10">
    <property type="entry name" value="Tetratricopeptide repeat domain"/>
    <property type="match status" value="1"/>
</dbReference>
<dbReference type="AlphaFoldDB" id="A0A7S0WDW3"/>
<accession>A0A7S0WDW3</accession>
<gene>
    <name evidence="2" type="ORF">HTEP1355_LOCUS20504</name>
</gene>
<dbReference type="EMBL" id="HBFN01035316">
    <property type="protein sequence ID" value="CAD8806825.1"/>
    <property type="molecule type" value="Transcribed_RNA"/>
</dbReference>
<reference evidence="2" key="1">
    <citation type="submission" date="2021-01" db="EMBL/GenBank/DDBJ databases">
        <authorList>
            <person name="Corre E."/>
            <person name="Pelletier E."/>
            <person name="Niang G."/>
            <person name="Scheremetjew M."/>
            <person name="Finn R."/>
            <person name="Kale V."/>
            <person name="Holt S."/>
            <person name="Cochrane G."/>
            <person name="Meng A."/>
            <person name="Brown T."/>
            <person name="Cohen L."/>
        </authorList>
    </citation>
    <scope>NUCLEOTIDE SEQUENCE</scope>
    <source>
        <strain evidence="2">CCMP443</strain>
    </source>
</reference>
<dbReference type="InterPro" id="IPR011990">
    <property type="entry name" value="TPR-like_helical_dom_sf"/>
</dbReference>
<name>A0A7S0WDW3_9CRYP</name>
<protein>
    <recommendedName>
        <fullName evidence="3">ER membrane protein complex subunit 2</fullName>
    </recommendedName>
</protein>
<feature type="region of interest" description="Disordered" evidence="1">
    <location>
        <begin position="171"/>
        <end position="190"/>
    </location>
</feature>
<feature type="compositionally biased region" description="Basic and acidic residues" evidence="1">
    <location>
        <begin position="171"/>
        <end position="185"/>
    </location>
</feature>
<evidence type="ECO:0000256" key="1">
    <source>
        <dbReference type="SAM" id="MobiDB-lite"/>
    </source>
</evidence>
<sequence>MMGAMGGDSPQGIVHYEQAVQTSKQGGDLRAQARSLVELARLQSKLRNRPAATKCWEEALNIRRLYGDQSAVKTCLTELCTLHEQIDDFGLTVELAHELREVAAATRDGEREAVAWSMIARGEAGSGNLGQAEEALVNCIAKCGEIEGSEVADLLTADSHDKLGQLLRVQGRHEEADREEAEAQRVKRQAGLNVVSEKEVKINGERPHRSA</sequence>
<evidence type="ECO:0000313" key="2">
    <source>
        <dbReference type="EMBL" id="CAD8806825.1"/>
    </source>
</evidence>
<dbReference type="SUPFAM" id="SSF48452">
    <property type="entry name" value="TPR-like"/>
    <property type="match status" value="1"/>
</dbReference>
<evidence type="ECO:0008006" key="3">
    <source>
        <dbReference type="Google" id="ProtNLM"/>
    </source>
</evidence>